<protein>
    <recommendedName>
        <fullName evidence="2">SGNH hydrolase-type esterase domain-containing protein</fullName>
    </recommendedName>
</protein>
<feature type="domain" description="SGNH hydrolase-type esterase" evidence="2">
    <location>
        <begin position="205"/>
        <end position="397"/>
    </location>
</feature>
<proteinExistence type="predicted"/>
<dbReference type="Proteomes" id="UP000019225">
    <property type="component" value="Chromosome"/>
</dbReference>
<sequence>MISTRLGAAVLAAVAALAAVPATAAPQREHWVDTWAAAPQSGHGGIPFIPDAKPFADQTLREVVHPGTDGTRARVRLANTFGEHPLVIGAARLAKRTSGSAVDTGSARALTFGGRQTITVPVGAEVLSDPVDLRVSAGADLAVDLYLPQDTGVPTQHFDARQTSYVAAGNQVGAANLTAASTTTSWFFLSDVEVSTQRPTEAVVAFGDSITDGTGSTVDANRRWPNYLADRLAGRGLSVLDEGIAGNRLLHDIVGPNGLARFDRDVLTKPGARYAVVLIGINDIGLPGTADRPQEGITVDQLVQGYQQLVARGHEHGLRVYGATLTAIAGSGYDKPANEAKRQQVNAWLRSTAGHRDGFDGVVDFDAATRDAAQPSRINPAFDSGDHLHPNDAGYRAMAQAIDTRWFR</sequence>
<dbReference type="STRING" id="1449976.KALB_7455"/>
<organism evidence="3 4">
    <name type="scientific">Kutzneria albida DSM 43870</name>
    <dbReference type="NCBI Taxonomy" id="1449976"/>
    <lineage>
        <taxon>Bacteria</taxon>
        <taxon>Bacillati</taxon>
        <taxon>Actinomycetota</taxon>
        <taxon>Actinomycetes</taxon>
        <taxon>Pseudonocardiales</taxon>
        <taxon>Pseudonocardiaceae</taxon>
        <taxon>Kutzneria</taxon>
    </lineage>
</organism>
<dbReference type="PANTHER" id="PTHR43784:SF2">
    <property type="entry name" value="GDSL-LIKE LIPASE_ACYLHYDROLASE, PUTATIVE (AFU_ORTHOLOGUE AFUA_2G00820)-RELATED"/>
    <property type="match status" value="1"/>
</dbReference>
<evidence type="ECO:0000259" key="2">
    <source>
        <dbReference type="Pfam" id="PF13472"/>
    </source>
</evidence>
<gene>
    <name evidence="3" type="ORF">KALB_7455</name>
</gene>
<dbReference type="AlphaFoldDB" id="W5WIW8"/>
<dbReference type="Pfam" id="PF13472">
    <property type="entry name" value="Lipase_GDSL_2"/>
    <property type="match status" value="1"/>
</dbReference>
<dbReference type="RefSeq" id="WP_025360650.1">
    <property type="nucleotide sequence ID" value="NZ_CP007155.1"/>
</dbReference>
<dbReference type="Gene3D" id="3.40.50.1110">
    <property type="entry name" value="SGNH hydrolase"/>
    <property type="match status" value="1"/>
</dbReference>
<accession>W5WIW8</accession>
<dbReference type="HOGENOM" id="CLU_029872_1_0_11"/>
<dbReference type="PATRIC" id="fig|1449976.3.peg.7489"/>
<dbReference type="InterPro" id="IPR013830">
    <property type="entry name" value="SGNH_hydro"/>
</dbReference>
<reference evidence="3 4" key="1">
    <citation type="journal article" date="2014" name="BMC Genomics">
        <title>Complete genome sequence of producer of the glycopeptide antibiotic Aculeximycin Kutzneria albida DSM 43870T, a representative of minor genus of Pseudonocardiaceae.</title>
        <authorList>
            <person name="Rebets Y."/>
            <person name="Tokovenko B."/>
            <person name="Lushchyk I."/>
            <person name="Ruckert C."/>
            <person name="Zaburannyi N."/>
            <person name="Bechthold A."/>
            <person name="Kalinowski J."/>
            <person name="Luzhetskyy A."/>
        </authorList>
    </citation>
    <scope>NUCLEOTIDE SEQUENCE [LARGE SCALE GENOMIC DNA]</scope>
    <source>
        <strain evidence="3">DSM 43870</strain>
    </source>
</reference>
<evidence type="ECO:0000313" key="3">
    <source>
        <dbReference type="EMBL" id="AHI00813.1"/>
    </source>
</evidence>
<feature type="signal peptide" evidence="1">
    <location>
        <begin position="1"/>
        <end position="24"/>
    </location>
</feature>
<keyword evidence="4" id="KW-1185">Reference proteome</keyword>
<dbReference type="InterPro" id="IPR053140">
    <property type="entry name" value="GDSL_Rv0518-like"/>
</dbReference>
<dbReference type="SUPFAM" id="SSF52266">
    <property type="entry name" value="SGNH hydrolase"/>
    <property type="match status" value="1"/>
</dbReference>
<dbReference type="InterPro" id="IPR036514">
    <property type="entry name" value="SGNH_hydro_sf"/>
</dbReference>
<dbReference type="EMBL" id="CP007155">
    <property type="protein sequence ID" value="AHI00813.1"/>
    <property type="molecule type" value="Genomic_DNA"/>
</dbReference>
<dbReference type="OrthoDB" id="1828825at2"/>
<dbReference type="KEGG" id="kal:KALB_7455"/>
<feature type="chain" id="PRO_5004873142" description="SGNH hydrolase-type esterase domain-containing protein" evidence="1">
    <location>
        <begin position="25"/>
        <end position="408"/>
    </location>
</feature>
<dbReference type="CDD" id="cd01830">
    <property type="entry name" value="XynE_like"/>
    <property type="match status" value="1"/>
</dbReference>
<dbReference type="eggNOG" id="COG2755">
    <property type="taxonomic scope" value="Bacteria"/>
</dbReference>
<evidence type="ECO:0000313" key="4">
    <source>
        <dbReference type="Proteomes" id="UP000019225"/>
    </source>
</evidence>
<evidence type="ECO:0000256" key="1">
    <source>
        <dbReference type="SAM" id="SignalP"/>
    </source>
</evidence>
<keyword evidence="1" id="KW-0732">Signal</keyword>
<name>W5WIW8_9PSEU</name>
<dbReference type="PANTHER" id="PTHR43784">
    <property type="entry name" value="GDSL-LIKE LIPASE/ACYLHYDROLASE, PUTATIVE (AFU_ORTHOLOGUE AFUA_2G00820)-RELATED"/>
    <property type="match status" value="1"/>
</dbReference>